<dbReference type="SUPFAM" id="SSF50800">
    <property type="entry name" value="PK beta-barrel domain-like"/>
    <property type="match status" value="1"/>
</dbReference>
<dbReference type="EMBL" id="AP023361">
    <property type="protein sequence ID" value="BCJ89737.1"/>
    <property type="molecule type" value="Genomic_DNA"/>
</dbReference>
<dbReference type="GO" id="GO:0030170">
    <property type="term" value="F:pyridoxal phosphate binding"/>
    <property type="evidence" value="ECO:0007669"/>
    <property type="project" value="InterPro"/>
</dbReference>
<dbReference type="Proteomes" id="UP000515317">
    <property type="component" value="Chromosome"/>
</dbReference>
<name>A0A6S6QP89_9HYPH</name>
<accession>A0A6S6QP89</accession>
<dbReference type="InterPro" id="IPR005303">
    <property type="entry name" value="MOCOS_middle"/>
</dbReference>
<protein>
    <submittedName>
        <fullName evidence="2">Molybdenum cofactor sulfurase</fullName>
    </submittedName>
</protein>
<dbReference type="Pfam" id="PF03473">
    <property type="entry name" value="MOSC"/>
    <property type="match status" value="1"/>
</dbReference>
<gene>
    <name evidence="2" type="ORF">IZ6_04720</name>
</gene>
<dbReference type="KEGG" id="tso:IZ6_04720"/>
<feature type="domain" description="MOSC" evidence="1">
    <location>
        <begin position="110"/>
        <end position="250"/>
    </location>
</feature>
<dbReference type="InterPro" id="IPR011037">
    <property type="entry name" value="Pyrv_Knase-like_insert_dom_sf"/>
</dbReference>
<sequence length="250" mass="27237">MISVKSLQRYPVKGLSAETLPFADLSPGETLSGDRAFAVENGPSSFDPEAPSWMPKIKFLCWMKNPKLARLASHYDDATSTLTIENNGAKVSGDLSTADGRAAIEAFLADFMDDEARGALRVLSSPGHSFSDVAKKVVSFINLASAEDLGRVLGAPVDPIRFRGNVHLAGMEPWIEATWVGREFQIGEAKFKVRKTIQRCLATHVDPVRGVRDLDIMGTIKNERGDLDCGIYAEVMTPGRISEGDELKLI</sequence>
<dbReference type="InterPro" id="IPR005302">
    <property type="entry name" value="MoCF_Sase_C"/>
</dbReference>
<dbReference type="RefSeq" id="WP_222876423.1">
    <property type="nucleotide sequence ID" value="NZ_AP023361.1"/>
</dbReference>
<dbReference type="PROSITE" id="PS51340">
    <property type="entry name" value="MOSC"/>
    <property type="match status" value="1"/>
</dbReference>
<dbReference type="Pfam" id="PF03476">
    <property type="entry name" value="MOSC_N"/>
    <property type="match status" value="1"/>
</dbReference>
<evidence type="ECO:0000313" key="3">
    <source>
        <dbReference type="Proteomes" id="UP000515317"/>
    </source>
</evidence>
<dbReference type="Gene3D" id="2.40.33.20">
    <property type="entry name" value="PK beta-barrel domain-like"/>
    <property type="match status" value="1"/>
</dbReference>
<keyword evidence="3" id="KW-1185">Reference proteome</keyword>
<proteinExistence type="predicted"/>
<evidence type="ECO:0000259" key="1">
    <source>
        <dbReference type="PROSITE" id="PS51340"/>
    </source>
</evidence>
<dbReference type="AlphaFoldDB" id="A0A6S6QP89"/>
<dbReference type="GO" id="GO:0030151">
    <property type="term" value="F:molybdenum ion binding"/>
    <property type="evidence" value="ECO:0007669"/>
    <property type="project" value="InterPro"/>
</dbReference>
<evidence type="ECO:0000313" key="2">
    <source>
        <dbReference type="EMBL" id="BCJ89737.1"/>
    </source>
</evidence>
<reference evidence="2 3" key="1">
    <citation type="submission" date="2020-08" db="EMBL/GenBank/DDBJ databases">
        <title>Genome sequence of Rhizobiales bacterium strain IZ6.</title>
        <authorList>
            <person name="Nakai R."/>
            <person name="Naganuma T."/>
        </authorList>
    </citation>
    <scope>NUCLEOTIDE SEQUENCE [LARGE SCALE GENOMIC DNA]</scope>
    <source>
        <strain evidence="2 3">IZ6</strain>
    </source>
</reference>
<dbReference type="GO" id="GO:0003824">
    <property type="term" value="F:catalytic activity"/>
    <property type="evidence" value="ECO:0007669"/>
    <property type="project" value="InterPro"/>
</dbReference>
<organism evidence="2 3">
    <name type="scientific">Terrihabitans soli</name>
    <dbReference type="NCBI Taxonomy" id="708113"/>
    <lineage>
        <taxon>Bacteria</taxon>
        <taxon>Pseudomonadati</taxon>
        <taxon>Pseudomonadota</taxon>
        <taxon>Alphaproteobacteria</taxon>
        <taxon>Hyphomicrobiales</taxon>
        <taxon>Terrihabitans</taxon>
    </lineage>
</organism>